<dbReference type="PROSITE" id="PS00631">
    <property type="entry name" value="CYTOSOL_AP"/>
    <property type="match status" value="1"/>
</dbReference>
<accession>A0A7Y9FHY7</accession>
<evidence type="ECO:0000256" key="1">
    <source>
        <dbReference type="ARBA" id="ARBA00000135"/>
    </source>
</evidence>
<comment type="subcellular location">
    <subcellularLocation>
        <location evidence="8">Cytoplasm</location>
    </subcellularLocation>
</comment>
<comment type="function">
    <text evidence="7 8">Presumably involved in the processing and regular turnover of intracellular proteins. Catalyzes the removal of unsubstituted N-terminal amino acids from various peptides.</text>
</comment>
<dbReference type="PRINTS" id="PR00481">
    <property type="entry name" value="LAMNOPPTDASE"/>
</dbReference>
<dbReference type="Gene3D" id="3.40.220.10">
    <property type="entry name" value="Leucine Aminopeptidase, subunit E, domain 1"/>
    <property type="match status" value="1"/>
</dbReference>
<proteinExistence type="inferred from homology"/>
<evidence type="ECO:0000256" key="3">
    <source>
        <dbReference type="ARBA" id="ARBA00009528"/>
    </source>
</evidence>
<comment type="similarity">
    <text evidence="3 8">Belongs to the peptidase M17 family.</text>
</comment>
<comment type="catalytic activity">
    <reaction evidence="1 8">
        <text>Release of an N-terminal amino acid, Xaa-|-Yaa-, in which Xaa is preferably Leu, but may be other amino acids including Pro although not Arg or Lys, and Yaa may be Pro. Amino acid amides and methyl esters are also readily hydrolyzed, but rates on arylamides are exceedingly low.</text>
        <dbReference type="EC" id="3.4.11.1"/>
    </reaction>
</comment>
<feature type="binding site" evidence="8">
    <location>
        <position position="313"/>
    </location>
    <ligand>
        <name>Mn(2+)</name>
        <dbReference type="ChEBI" id="CHEBI:29035"/>
        <label>2</label>
    </ligand>
</feature>
<dbReference type="GO" id="GO:0005737">
    <property type="term" value="C:cytoplasm"/>
    <property type="evidence" value="ECO:0007669"/>
    <property type="project" value="UniProtKB-SubCell"/>
</dbReference>
<evidence type="ECO:0000259" key="10">
    <source>
        <dbReference type="PROSITE" id="PS00631"/>
    </source>
</evidence>
<feature type="binding site" evidence="8">
    <location>
        <position position="392"/>
    </location>
    <ligand>
        <name>Mn(2+)</name>
        <dbReference type="ChEBI" id="CHEBI:29035"/>
        <label>1</label>
    </ligand>
</feature>
<keyword evidence="4 8" id="KW-0031">Aminopeptidase</keyword>
<feature type="binding site" evidence="8">
    <location>
        <position position="313"/>
    </location>
    <ligand>
        <name>Mn(2+)</name>
        <dbReference type="ChEBI" id="CHEBI:29035"/>
        <label>1</label>
    </ligand>
</feature>
<evidence type="ECO:0000313" key="12">
    <source>
        <dbReference type="EMBL" id="NYD87554.1"/>
    </source>
</evidence>
<dbReference type="EC" id="3.4.11.10" evidence="8"/>
<dbReference type="HAMAP" id="MF_00181">
    <property type="entry name" value="Cytosol_peptidase_M17"/>
    <property type="match status" value="1"/>
</dbReference>
<organism evidence="12 13">
    <name type="scientific">Cellulomonas oligotrophica</name>
    <dbReference type="NCBI Taxonomy" id="931536"/>
    <lineage>
        <taxon>Bacteria</taxon>
        <taxon>Bacillati</taxon>
        <taxon>Actinomycetota</taxon>
        <taxon>Actinomycetes</taxon>
        <taxon>Micrococcales</taxon>
        <taxon>Cellulomonadaceae</taxon>
        <taxon>Cellulomonas</taxon>
    </lineage>
</organism>
<gene>
    <name evidence="8" type="primary">pepA</name>
    <name evidence="12" type="ORF">BKA21_003103</name>
    <name evidence="11" type="ORF">Col01nite_25900</name>
</gene>
<sequence length="544" mass="55164">MSPRTTGPGRAAGRRTDAPRTDPLPRDLPEVTPHGGAVDDSPLLTDGTVDAVAVQVAPGREGDDALAPRSGTPQAAARYGIDLAELAERAGLTGAAGEAFTVHLPRPVGSSVVLPWSGLPPRLVLVGVGDESPTALRRAGAALARATRGLGVVATTVGAQTHHDASGAADAARAVTEGYLLAAYTTPRTGTAPAAPAPADLVLLGRDGPRVEAAVAAARTAASATWLVRDLTNTPSSTKNPEWVADHARRLGAAAGLDVEVLGPRELAAGGFGGILAVGAGSASPPRLVRLTYTPSQTTGRHVVVVGKGITYDTGGLSIKPREAMVPMKTDMAGAAVALATVLGAAALGCAHRVTAVLPLAENHVGAASYRPGDVLTLHGGTTVEIANTDAEGRLVLADALAWADATLDPDVLVDVATLTGAASLGLGKQHAALYGTDDDTVAALLAAAGRSGEAAWHMPLVDDYEDAVRSSVADLRHVPSDRAIGGGSITAALFLRRFVGTRAWAHLDVAGPARSTSDKHEVTEGATGYGARLLLDYLDHLEA</sequence>
<dbReference type="Gene3D" id="3.40.630.10">
    <property type="entry name" value="Zn peptidases"/>
    <property type="match status" value="1"/>
</dbReference>
<keyword evidence="5 8" id="KW-0645">Protease</keyword>
<comment type="cofactor">
    <cofactor evidence="8">
        <name>Mn(2+)</name>
        <dbReference type="ChEBI" id="CHEBI:29035"/>
    </cofactor>
    <text evidence="8">Binds 2 manganese ions per subunit.</text>
</comment>
<evidence type="ECO:0000256" key="9">
    <source>
        <dbReference type="SAM" id="MobiDB-lite"/>
    </source>
</evidence>
<dbReference type="GO" id="GO:0006508">
    <property type="term" value="P:proteolysis"/>
    <property type="evidence" value="ECO:0007669"/>
    <property type="project" value="UniProtKB-KW"/>
</dbReference>
<dbReference type="PANTHER" id="PTHR11963">
    <property type="entry name" value="LEUCINE AMINOPEPTIDASE-RELATED"/>
    <property type="match status" value="1"/>
</dbReference>
<feature type="binding site" evidence="8">
    <location>
        <position position="331"/>
    </location>
    <ligand>
        <name>Mn(2+)</name>
        <dbReference type="ChEBI" id="CHEBI:29035"/>
        <label>2</label>
    </ligand>
</feature>
<dbReference type="PANTHER" id="PTHR11963:SF23">
    <property type="entry name" value="CYTOSOL AMINOPEPTIDASE"/>
    <property type="match status" value="1"/>
</dbReference>
<keyword evidence="8" id="KW-0963">Cytoplasm</keyword>
<keyword evidence="6 8" id="KW-0378">Hydrolase</keyword>
<evidence type="ECO:0000313" key="13">
    <source>
        <dbReference type="Proteomes" id="UP000577956"/>
    </source>
</evidence>
<evidence type="ECO:0000256" key="5">
    <source>
        <dbReference type="ARBA" id="ARBA00022670"/>
    </source>
</evidence>
<evidence type="ECO:0000313" key="11">
    <source>
        <dbReference type="EMBL" id="GIG33431.1"/>
    </source>
</evidence>
<feature type="compositionally biased region" description="Low complexity" evidence="9">
    <location>
        <begin position="1"/>
        <end position="11"/>
    </location>
</feature>
<dbReference type="InterPro" id="IPR008283">
    <property type="entry name" value="Peptidase_M17_N"/>
</dbReference>
<feature type="binding site" evidence="8">
    <location>
        <position position="390"/>
    </location>
    <ligand>
        <name>Mn(2+)</name>
        <dbReference type="ChEBI" id="CHEBI:29035"/>
        <label>1</label>
    </ligand>
</feature>
<evidence type="ECO:0000313" key="14">
    <source>
        <dbReference type="Proteomes" id="UP000618382"/>
    </source>
</evidence>
<dbReference type="InterPro" id="IPR023042">
    <property type="entry name" value="Peptidase_M17_leu_NH2_pept"/>
</dbReference>
<keyword evidence="8" id="KW-0479">Metal-binding</keyword>
<dbReference type="RefSeq" id="WP_140459871.1">
    <property type="nucleotide sequence ID" value="NZ_BAABFI010000012.1"/>
</dbReference>
<feature type="region of interest" description="Disordered" evidence="9">
    <location>
        <begin position="1"/>
        <end position="44"/>
    </location>
</feature>
<feature type="active site" evidence="8">
    <location>
        <position position="320"/>
    </location>
</feature>
<keyword evidence="14" id="KW-1185">Reference proteome</keyword>
<reference evidence="11 14" key="2">
    <citation type="submission" date="2021-01" db="EMBL/GenBank/DDBJ databases">
        <title>Whole genome shotgun sequence of Cellulomonas oligotrophica NBRC 109435.</title>
        <authorList>
            <person name="Komaki H."/>
            <person name="Tamura T."/>
        </authorList>
    </citation>
    <scope>NUCLEOTIDE SEQUENCE [LARGE SCALE GENOMIC DNA]</scope>
    <source>
        <strain evidence="11 14">NBRC 109435</strain>
    </source>
</reference>
<keyword evidence="8" id="KW-0464">Manganese</keyword>
<feature type="compositionally biased region" description="Basic and acidic residues" evidence="9">
    <location>
        <begin position="14"/>
        <end position="29"/>
    </location>
</feature>
<feature type="binding site" evidence="8">
    <location>
        <position position="392"/>
    </location>
    <ligand>
        <name>Mn(2+)</name>
        <dbReference type="ChEBI" id="CHEBI:29035"/>
        <label>2</label>
    </ligand>
</feature>
<dbReference type="AlphaFoldDB" id="A0A7Y9FHY7"/>
<dbReference type="SUPFAM" id="SSF53187">
    <property type="entry name" value="Zn-dependent exopeptidases"/>
    <property type="match status" value="1"/>
</dbReference>
<feature type="domain" description="Cytosol aminopeptidase" evidence="10">
    <location>
        <begin position="388"/>
        <end position="395"/>
    </location>
</feature>
<dbReference type="InterPro" id="IPR000819">
    <property type="entry name" value="Peptidase_M17_C"/>
</dbReference>
<evidence type="ECO:0000256" key="8">
    <source>
        <dbReference type="HAMAP-Rule" id="MF_00181"/>
    </source>
</evidence>
<feature type="binding site" evidence="8">
    <location>
        <position position="308"/>
    </location>
    <ligand>
        <name>Mn(2+)</name>
        <dbReference type="ChEBI" id="CHEBI:29035"/>
        <label>2</label>
    </ligand>
</feature>
<dbReference type="InterPro" id="IPR043472">
    <property type="entry name" value="Macro_dom-like"/>
</dbReference>
<name>A0A7Y9FHY7_9CELL</name>
<reference evidence="12 13" key="1">
    <citation type="submission" date="2020-07" db="EMBL/GenBank/DDBJ databases">
        <title>Sequencing the genomes of 1000 actinobacteria strains.</title>
        <authorList>
            <person name="Klenk H.-P."/>
        </authorList>
    </citation>
    <scope>NUCLEOTIDE SEQUENCE [LARGE SCALE GENOMIC DNA]</scope>
    <source>
        <strain evidence="12 13">DSM 24482</strain>
    </source>
</reference>
<dbReference type="Proteomes" id="UP000618382">
    <property type="component" value="Unassembled WGS sequence"/>
</dbReference>
<dbReference type="CDD" id="cd00433">
    <property type="entry name" value="Peptidase_M17"/>
    <property type="match status" value="1"/>
</dbReference>
<dbReference type="EMBL" id="JACCBK010000001">
    <property type="protein sequence ID" value="NYD87554.1"/>
    <property type="molecule type" value="Genomic_DNA"/>
</dbReference>
<dbReference type="GO" id="GO:0070006">
    <property type="term" value="F:metalloaminopeptidase activity"/>
    <property type="evidence" value="ECO:0007669"/>
    <property type="project" value="InterPro"/>
</dbReference>
<comment type="catalytic activity">
    <reaction evidence="2 8">
        <text>Release of an N-terminal amino acid, preferentially leucine, but not glutamic or aspartic acids.</text>
        <dbReference type="EC" id="3.4.11.10"/>
    </reaction>
</comment>
<dbReference type="GO" id="GO:0030145">
    <property type="term" value="F:manganese ion binding"/>
    <property type="evidence" value="ECO:0007669"/>
    <property type="project" value="UniProtKB-UniRule"/>
</dbReference>
<evidence type="ECO:0000256" key="7">
    <source>
        <dbReference type="ARBA" id="ARBA00049972"/>
    </source>
</evidence>
<evidence type="ECO:0000256" key="4">
    <source>
        <dbReference type="ARBA" id="ARBA00022438"/>
    </source>
</evidence>
<dbReference type="EC" id="3.4.11.1" evidence="8"/>
<dbReference type="Proteomes" id="UP000577956">
    <property type="component" value="Unassembled WGS sequence"/>
</dbReference>
<feature type="active site" evidence="8">
    <location>
        <position position="394"/>
    </location>
</feature>
<dbReference type="Pfam" id="PF02789">
    <property type="entry name" value="Peptidase_M17_N"/>
    <property type="match status" value="1"/>
</dbReference>
<comment type="caution">
    <text evidence="12">The sequence shown here is derived from an EMBL/GenBank/DDBJ whole genome shotgun (WGS) entry which is preliminary data.</text>
</comment>
<dbReference type="Pfam" id="PF00883">
    <property type="entry name" value="Peptidase_M17"/>
    <property type="match status" value="1"/>
</dbReference>
<evidence type="ECO:0000256" key="2">
    <source>
        <dbReference type="ARBA" id="ARBA00000967"/>
    </source>
</evidence>
<dbReference type="InterPro" id="IPR011356">
    <property type="entry name" value="Leucine_aapep/pepB"/>
</dbReference>
<dbReference type="SUPFAM" id="SSF52949">
    <property type="entry name" value="Macro domain-like"/>
    <property type="match status" value="1"/>
</dbReference>
<dbReference type="EMBL" id="BONN01000007">
    <property type="protein sequence ID" value="GIG33431.1"/>
    <property type="molecule type" value="Genomic_DNA"/>
</dbReference>
<evidence type="ECO:0000256" key="6">
    <source>
        <dbReference type="ARBA" id="ARBA00022801"/>
    </source>
</evidence>
<protein>
    <recommendedName>
        <fullName evidence="8">Probable cytosol aminopeptidase</fullName>
        <ecNumber evidence="8">3.4.11.1</ecNumber>
    </recommendedName>
    <alternativeName>
        <fullName evidence="8">Leucine aminopeptidase</fullName>
        <shortName evidence="8">LAP</shortName>
        <ecNumber evidence="8">3.4.11.10</ecNumber>
    </alternativeName>
    <alternativeName>
        <fullName evidence="8">Leucyl aminopeptidase</fullName>
    </alternativeName>
</protein>